<dbReference type="EMBL" id="JACIDR010000001">
    <property type="protein sequence ID" value="MBB3972303.1"/>
    <property type="molecule type" value="Genomic_DNA"/>
</dbReference>
<keyword evidence="9 17" id="KW-0812">Transmembrane</keyword>
<evidence type="ECO:0000256" key="2">
    <source>
        <dbReference type="ARBA" id="ARBA00005042"/>
    </source>
</evidence>
<accession>A0A7W6GEQ5</accession>
<evidence type="ECO:0000256" key="15">
    <source>
        <dbReference type="ARBA" id="ARBA00048586"/>
    </source>
</evidence>
<dbReference type="Pfam" id="PF01066">
    <property type="entry name" value="CDP-OH_P_transf"/>
    <property type="match status" value="1"/>
</dbReference>
<comment type="pathway">
    <text evidence="3">Lipid metabolism.</text>
</comment>
<feature type="transmembrane region" description="Helical" evidence="17">
    <location>
        <begin position="85"/>
        <end position="109"/>
    </location>
</feature>
<dbReference type="PANTHER" id="PTHR14269:SF62">
    <property type="entry name" value="CDP-DIACYLGLYCEROL--GLYCEROL-3-PHOSPHATE 3-PHOSPHATIDYLTRANSFERASE 1, CHLOROPLASTIC"/>
    <property type="match status" value="1"/>
</dbReference>
<dbReference type="InterPro" id="IPR000462">
    <property type="entry name" value="CDP-OH_P_trans"/>
</dbReference>
<evidence type="ECO:0000256" key="8">
    <source>
        <dbReference type="ARBA" id="ARBA00022679"/>
    </source>
</evidence>
<gene>
    <name evidence="18" type="ORF">GGR24_000936</name>
</gene>
<comment type="subcellular location">
    <subcellularLocation>
        <location evidence="1">Membrane</location>
        <topology evidence="1">Multi-pass membrane protein</topology>
    </subcellularLocation>
</comment>
<keyword evidence="8 16" id="KW-0808">Transferase</keyword>
<sequence>MNLPNSLTMARLLAVPLVVWLIATGEHLAAFVTFALAGVTDALDGALARALDQRTRLGACLDAVADKSLIAAIYVTLALTEHLPAALAAVVVLRDVLIVAAVLVTWLLGRPIPIQPSGISKANTFVQIAFAALMLGARGFGWSAPGLEVAGAWLVGALTLWSAAAYLATFLRHNMVAGARSTDG</sequence>
<keyword evidence="10 17" id="KW-1133">Transmembrane helix</keyword>
<dbReference type="InterPro" id="IPR043130">
    <property type="entry name" value="CDP-OH_PTrfase_TM_dom"/>
</dbReference>
<keyword evidence="7" id="KW-0444">Lipid biosynthesis</keyword>
<dbReference type="GO" id="GO:0008444">
    <property type="term" value="F:CDP-diacylglycerol-glycerol-3-phosphate 3-phosphatidyltransferase activity"/>
    <property type="evidence" value="ECO:0007669"/>
    <property type="project" value="UniProtKB-EC"/>
</dbReference>
<protein>
    <recommendedName>
        <fullName evidence="6">CDP-diacylglycerol--glycerol-3-phosphate 3-phosphatidyltransferase</fullName>
        <ecNumber evidence="5">2.7.8.5</ecNumber>
    </recommendedName>
</protein>
<evidence type="ECO:0000256" key="13">
    <source>
        <dbReference type="ARBA" id="ARBA00023209"/>
    </source>
</evidence>
<evidence type="ECO:0000256" key="11">
    <source>
        <dbReference type="ARBA" id="ARBA00023098"/>
    </source>
</evidence>
<comment type="similarity">
    <text evidence="4 16">Belongs to the CDP-alcohol phosphatidyltransferase class-I family.</text>
</comment>
<dbReference type="PIRSF" id="PIRSF000847">
    <property type="entry name" value="Phos_ph_gly_syn"/>
    <property type="match status" value="1"/>
</dbReference>
<evidence type="ECO:0000256" key="16">
    <source>
        <dbReference type="RuleBase" id="RU003750"/>
    </source>
</evidence>
<dbReference type="Gene3D" id="1.20.120.1760">
    <property type="match status" value="1"/>
</dbReference>
<comment type="pathway">
    <text evidence="2">Phospholipid metabolism; phosphatidylglycerol biosynthesis; phosphatidylglycerol from CDP-diacylglycerol: step 1/2.</text>
</comment>
<dbReference type="InterPro" id="IPR004570">
    <property type="entry name" value="Phosphatidylglycerol_P_synth"/>
</dbReference>
<keyword evidence="13" id="KW-0594">Phospholipid biosynthesis</keyword>
<evidence type="ECO:0000256" key="14">
    <source>
        <dbReference type="ARBA" id="ARBA00023264"/>
    </source>
</evidence>
<reference evidence="18 19" key="1">
    <citation type="submission" date="2020-08" db="EMBL/GenBank/DDBJ databases">
        <title>Genomic Encyclopedia of Type Strains, Phase IV (KMG-IV): sequencing the most valuable type-strain genomes for metagenomic binning, comparative biology and taxonomic classification.</title>
        <authorList>
            <person name="Goeker M."/>
        </authorList>
    </citation>
    <scope>NUCLEOTIDE SEQUENCE [LARGE SCALE GENOMIC DNA]</scope>
    <source>
        <strain evidence="18 19">DSM 25481</strain>
    </source>
</reference>
<comment type="catalytic activity">
    <reaction evidence="15">
        <text>a CDP-1,2-diacyl-sn-glycerol + sn-glycerol 3-phosphate = a 1,2-diacyl-sn-glycero-3-phospho-(1'-sn-glycero-3'-phosphate) + CMP + H(+)</text>
        <dbReference type="Rhea" id="RHEA:12593"/>
        <dbReference type="ChEBI" id="CHEBI:15378"/>
        <dbReference type="ChEBI" id="CHEBI:57597"/>
        <dbReference type="ChEBI" id="CHEBI:58332"/>
        <dbReference type="ChEBI" id="CHEBI:60110"/>
        <dbReference type="ChEBI" id="CHEBI:60377"/>
        <dbReference type="EC" id="2.7.8.5"/>
    </reaction>
</comment>
<evidence type="ECO:0000256" key="5">
    <source>
        <dbReference type="ARBA" id="ARBA00013170"/>
    </source>
</evidence>
<dbReference type="PROSITE" id="PS00379">
    <property type="entry name" value="CDP_ALCOHOL_P_TRANSF"/>
    <property type="match status" value="1"/>
</dbReference>
<keyword evidence="14" id="KW-1208">Phospholipid metabolism</keyword>
<evidence type="ECO:0000256" key="10">
    <source>
        <dbReference type="ARBA" id="ARBA00022989"/>
    </source>
</evidence>
<keyword evidence="12 17" id="KW-0472">Membrane</keyword>
<dbReference type="InterPro" id="IPR050324">
    <property type="entry name" value="CDP-alcohol_PTase-I"/>
</dbReference>
<feature type="transmembrane region" description="Helical" evidence="17">
    <location>
        <begin position="152"/>
        <end position="171"/>
    </location>
</feature>
<feature type="transmembrane region" description="Helical" evidence="17">
    <location>
        <begin position="121"/>
        <end position="140"/>
    </location>
</feature>
<evidence type="ECO:0000256" key="17">
    <source>
        <dbReference type="SAM" id="Phobius"/>
    </source>
</evidence>
<name>A0A7W6GEQ5_9HYPH</name>
<evidence type="ECO:0000256" key="7">
    <source>
        <dbReference type="ARBA" id="ARBA00022516"/>
    </source>
</evidence>
<evidence type="ECO:0000256" key="3">
    <source>
        <dbReference type="ARBA" id="ARBA00005189"/>
    </source>
</evidence>
<evidence type="ECO:0000256" key="6">
    <source>
        <dbReference type="ARBA" id="ARBA00014944"/>
    </source>
</evidence>
<evidence type="ECO:0000256" key="1">
    <source>
        <dbReference type="ARBA" id="ARBA00004141"/>
    </source>
</evidence>
<dbReference type="PANTHER" id="PTHR14269">
    <property type="entry name" value="CDP-DIACYLGLYCEROL--GLYCEROL-3-PHOSPHATE 3-PHOSPHATIDYLTRANSFERASE-RELATED"/>
    <property type="match status" value="1"/>
</dbReference>
<evidence type="ECO:0000313" key="19">
    <source>
        <dbReference type="Proteomes" id="UP000528964"/>
    </source>
</evidence>
<comment type="caution">
    <text evidence="18">The sequence shown here is derived from an EMBL/GenBank/DDBJ whole genome shotgun (WGS) entry which is preliminary data.</text>
</comment>
<dbReference type="EC" id="2.7.8.5" evidence="5"/>
<dbReference type="Proteomes" id="UP000528964">
    <property type="component" value="Unassembled WGS sequence"/>
</dbReference>
<proteinExistence type="inferred from homology"/>
<dbReference type="RefSeq" id="WP_183394092.1">
    <property type="nucleotide sequence ID" value="NZ_JACIDR010000001.1"/>
</dbReference>
<evidence type="ECO:0000256" key="9">
    <source>
        <dbReference type="ARBA" id="ARBA00022692"/>
    </source>
</evidence>
<dbReference type="GO" id="GO:0046474">
    <property type="term" value="P:glycerophospholipid biosynthetic process"/>
    <property type="evidence" value="ECO:0007669"/>
    <property type="project" value="TreeGrafter"/>
</dbReference>
<evidence type="ECO:0000313" key="18">
    <source>
        <dbReference type="EMBL" id="MBB3972303.1"/>
    </source>
</evidence>
<dbReference type="InterPro" id="IPR048254">
    <property type="entry name" value="CDP_ALCOHOL_P_TRANSF_CS"/>
</dbReference>
<keyword evidence="11" id="KW-0443">Lipid metabolism</keyword>
<evidence type="ECO:0000256" key="12">
    <source>
        <dbReference type="ARBA" id="ARBA00023136"/>
    </source>
</evidence>
<evidence type="ECO:0000256" key="4">
    <source>
        <dbReference type="ARBA" id="ARBA00010441"/>
    </source>
</evidence>
<organism evidence="18 19">
    <name type="scientific">Hansschlegelia beijingensis</name>
    <dbReference type="NCBI Taxonomy" id="1133344"/>
    <lineage>
        <taxon>Bacteria</taxon>
        <taxon>Pseudomonadati</taxon>
        <taxon>Pseudomonadota</taxon>
        <taxon>Alphaproteobacteria</taxon>
        <taxon>Hyphomicrobiales</taxon>
        <taxon>Methylopilaceae</taxon>
        <taxon>Hansschlegelia</taxon>
    </lineage>
</organism>
<keyword evidence="19" id="KW-1185">Reference proteome</keyword>
<dbReference type="GO" id="GO:0016020">
    <property type="term" value="C:membrane"/>
    <property type="evidence" value="ECO:0007669"/>
    <property type="project" value="UniProtKB-SubCell"/>
</dbReference>
<dbReference type="AlphaFoldDB" id="A0A7W6GEQ5"/>